<evidence type="ECO:0000256" key="1">
    <source>
        <dbReference type="SAM" id="MobiDB-lite"/>
    </source>
</evidence>
<evidence type="ECO:0000313" key="2">
    <source>
        <dbReference type="EMBL" id="KAH0554232.1"/>
    </source>
</evidence>
<dbReference type="Proteomes" id="UP000826195">
    <property type="component" value="Unassembled WGS sequence"/>
</dbReference>
<gene>
    <name evidence="2" type="ORF">KQX54_008663</name>
</gene>
<protein>
    <submittedName>
        <fullName evidence="2">Uncharacterized protein</fullName>
    </submittedName>
</protein>
<comment type="caution">
    <text evidence="2">The sequence shown here is derived from an EMBL/GenBank/DDBJ whole genome shotgun (WGS) entry which is preliminary data.</text>
</comment>
<evidence type="ECO:0000313" key="3">
    <source>
        <dbReference type="Proteomes" id="UP000826195"/>
    </source>
</evidence>
<dbReference type="AlphaFoldDB" id="A0AAV7IM64"/>
<organism evidence="2 3">
    <name type="scientific">Cotesia glomerata</name>
    <name type="common">Lepidopteran parasitic wasp</name>
    <name type="synonym">Apanteles glomeratus</name>
    <dbReference type="NCBI Taxonomy" id="32391"/>
    <lineage>
        <taxon>Eukaryota</taxon>
        <taxon>Metazoa</taxon>
        <taxon>Ecdysozoa</taxon>
        <taxon>Arthropoda</taxon>
        <taxon>Hexapoda</taxon>
        <taxon>Insecta</taxon>
        <taxon>Pterygota</taxon>
        <taxon>Neoptera</taxon>
        <taxon>Endopterygota</taxon>
        <taxon>Hymenoptera</taxon>
        <taxon>Apocrita</taxon>
        <taxon>Ichneumonoidea</taxon>
        <taxon>Braconidae</taxon>
        <taxon>Microgastrinae</taxon>
        <taxon>Cotesia</taxon>
    </lineage>
</organism>
<feature type="region of interest" description="Disordered" evidence="1">
    <location>
        <begin position="78"/>
        <end position="107"/>
    </location>
</feature>
<name>A0AAV7IM64_COTGL</name>
<accession>A0AAV7IM64</accession>
<sequence>MPSRRMERYQLLVPAIPDLKYTPYRVSVTSRGSHARKHSVVIPWSAFAPAHSTHPKEYTSPRPHSPHTTTLFTFLRGPETHRQALGHQHFPPTKRRASTLGGNSAHGTLARCSYATEKSKARV</sequence>
<keyword evidence="3" id="KW-1185">Reference proteome</keyword>
<reference evidence="2 3" key="1">
    <citation type="journal article" date="2021" name="J. Hered.">
        <title>A chromosome-level genome assembly of the parasitoid wasp, Cotesia glomerata (Hymenoptera: Braconidae).</title>
        <authorList>
            <person name="Pinto B.J."/>
            <person name="Weis J.J."/>
            <person name="Gamble T."/>
            <person name="Ode P.J."/>
            <person name="Paul R."/>
            <person name="Zaspel J.M."/>
        </authorList>
    </citation>
    <scope>NUCLEOTIDE SEQUENCE [LARGE SCALE GENOMIC DNA]</scope>
    <source>
        <strain evidence="2">CgM1</strain>
    </source>
</reference>
<proteinExistence type="predicted"/>
<dbReference type="EMBL" id="JAHXZJ010001119">
    <property type="protein sequence ID" value="KAH0554232.1"/>
    <property type="molecule type" value="Genomic_DNA"/>
</dbReference>